<keyword evidence="2" id="KW-0472">Membrane</keyword>
<evidence type="ECO:0000313" key="3">
    <source>
        <dbReference type="EMBL" id="MZL68658.1"/>
    </source>
</evidence>
<protein>
    <submittedName>
        <fullName evidence="3">YibE/F family protein</fullName>
    </submittedName>
</protein>
<accession>A0ABW9WSY3</accession>
<dbReference type="Proteomes" id="UP000474718">
    <property type="component" value="Unassembled WGS sequence"/>
</dbReference>
<feature type="transmembrane region" description="Helical" evidence="2">
    <location>
        <begin position="290"/>
        <end position="310"/>
    </location>
</feature>
<dbReference type="PANTHER" id="PTHR41771:SF1">
    <property type="entry name" value="MEMBRANE PROTEIN"/>
    <property type="match status" value="1"/>
</dbReference>
<evidence type="ECO:0000313" key="4">
    <source>
        <dbReference type="Proteomes" id="UP000474718"/>
    </source>
</evidence>
<feature type="transmembrane region" description="Helical" evidence="2">
    <location>
        <begin position="341"/>
        <end position="362"/>
    </location>
</feature>
<keyword evidence="2" id="KW-0812">Transmembrane</keyword>
<proteinExistence type="predicted"/>
<evidence type="ECO:0000256" key="2">
    <source>
        <dbReference type="SAM" id="Phobius"/>
    </source>
</evidence>
<dbReference type="InterPro" id="IPR012507">
    <property type="entry name" value="YibE_F"/>
</dbReference>
<name>A0ABW9WSY3_9FIRM</name>
<feature type="compositionally biased region" description="Basic and acidic residues" evidence="1">
    <location>
        <begin position="518"/>
        <end position="534"/>
    </location>
</feature>
<evidence type="ECO:0000256" key="1">
    <source>
        <dbReference type="SAM" id="MobiDB-lite"/>
    </source>
</evidence>
<gene>
    <name evidence="3" type="ORF">GT747_02555</name>
</gene>
<feature type="transmembrane region" description="Helical" evidence="2">
    <location>
        <begin position="392"/>
        <end position="418"/>
    </location>
</feature>
<feature type="transmembrane region" description="Helical" evidence="2">
    <location>
        <begin position="451"/>
        <end position="469"/>
    </location>
</feature>
<dbReference type="EMBL" id="WWVX01000001">
    <property type="protein sequence ID" value="MZL68658.1"/>
    <property type="molecule type" value="Genomic_DNA"/>
</dbReference>
<sequence>MRGDGKGESALLRPLSRLAVAFSHRGPPSQWGPRALPVLCHLETGGGGRRSGISARGRAAWTGSRGTPACGSRVCGRDGGPPPRWRRERGQNDPLFCCPAGKFDIARRLTRAAAGRYTGTILPATGRAEEREDGRVKQKLIYLLTVLCSVLLLWGGNKIATEGLALQGDGTAAETVKVRVVEITARVPSQVVIDGITQTTQDSTYFKGEVLAGARKGQVLFAKQQLDPLMGGQPDQVQAGDKVLLTHNPDEQADTDWIWAERVRSDALIWLGVVFCLVLFAFGRAKGVNTILSLGFTIAAIFAVFVPAILSGQNVYLWAILVCAFIVVMTLLIVNGPGRKSLAAGLGCAAGVLITGLLTFGMDKIIRLTGMVDENSMFLMYLNGEKPLDLKAIIFGAIIIGAVGAIMDVAVDIAASLYEIKRKLPNSSFHSLVRSGYTIGRDILGTMANTLVLAYIGSSLSVVLLLFAYNDSLLYILNREMIVVEILQALVGSFGILLTIPATSLICGLLYGHRGGEGEDGPHKAEEAPRKPSWEDLPNL</sequence>
<keyword evidence="2" id="KW-1133">Transmembrane helix</keyword>
<feature type="transmembrane region" description="Helical" evidence="2">
    <location>
        <begin position="489"/>
        <end position="511"/>
    </location>
</feature>
<dbReference type="Pfam" id="PF07907">
    <property type="entry name" value="YibE_F"/>
    <property type="match status" value="1"/>
</dbReference>
<feature type="transmembrane region" description="Helical" evidence="2">
    <location>
        <begin position="316"/>
        <end position="334"/>
    </location>
</feature>
<reference evidence="3 4" key="1">
    <citation type="journal article" date="2019" name="Nat. Med.">
        <title>A library of human gut bacterial isolates paired with longitudinal multiomics data enables mechanistic microbiome research.</title>
        <authorList>
            <person name="Poyet M."/>
            <person name="Groussin M."/>
            <person name="Gibbons S.M."/>
            <person name="Avila-Pacheco J."/>
            <person name="Jiang X."/>
            <person name="Kearney S.M."/>
            <person name="Perrotta A.R."/>
            <person name="Berdy B."/>
            <person name="Zhao S."/>
            <person name="Lieberman T.D."/>
            <person name="Swanson P.K."/>
            <person name="Smith M."/>
            <person name="Roesemann S."/>
            <person name="Alexander J.E."/>
            <person name="Rich S.A."/>
            <person name="Livny J."/>
            <person name="Vlamakis H."/>
            <person name="Clish C."/>
            <person name="Bullock K."/>
            <person name="Deik A."/>
            <person name="Scott J."/>
            <person name="Pierce K.A."/>
            <person name="Xavier R.J."/>
            <person name="Alm E.J."/>
        </authorList>
    </citation>
    <scope>NUCLEOTIDE SEQUENCE [LARGE SCALE GENOMIC DNA]</scope>
    <source>
        <strain evidence="3 4">BIOML-A2</strain>
    </source>
</reference>
<feature type="region of interest" description="Disordered" evidence="1">
    <location>
        <begin position="518"/>
        <end position="540"/>
    </location>
</feature>
<dbReference type="PANTHER" id="PTHR41771">
    <property type="entry name" value="MEMBRANE PROTEIN-RELATED"/>
    <property type="match status" value="1"/>
</dbReference>
<keyword evidence="4" id="KW-1185">Reference proteome</keyword>
<organism evidence="3 4">
    <name type="scientific">Bittarella massiliensis</name>
    <name type="common">ex Durand et al. 2017</name>
    <dbReference type="NCBI Taxonomy" id="1720313"/>
    <lineage>
        <taxon>Bacteria</taxon>
        <taxon>Bacillati</taxon>
        <taxon>Bacillota</taxon>
        <taxon>Clostridia</taxon>
        <taxon>Eubacteriales</taxon>
        <taxon>Oscillospiraceae</taxon>
        <taxon>Bittarella (ex Durand et al. 2017)</taxon>
    </lineage>
</organism>
<comment type="caution">
    <text evidence="3">The sequence shown here is derived from an EMBL/GenBank/DDBJ whole genome shotgun (WGS) entry which is preliminary data.</text>
</comment>
<feature type="transmembrane region" description="Helical" evidence="2">
    <location>
        <begin position="267"/>
        <end position="283"/>
    </location>
</feature>